<dbReference type="PANTHER" id="PTHR10057:SF0">
    <property type="entry name" value="TRANSLOCATOR PROTEIN"/>
    <property type="match status" value="1"/>
</dbReference>
<keyword evidence="4 6" id="KW-1133">Transmembrane helix</keyword>
<feature type="transmembrane region" description="Helical" evidence="6">
    <location>
        <begin position="401"/>
        <end position="423"/>
    </location>
</feature>
<evidence type="ECO:0000256" key="4">
    <source>
        <dbReference type="ARBA" id="ARBA00022989"/>
    </source>
</evidence>
<evidence type="ECO:0000256" key="1">
    <source>
        <dbReference type="ARBA" id="ARBA00004141"/>
    </source>
</evidence>
<comment type="similarity">
    <text evidence="2">Belongs to the TspO/BZRP family.</text>
</comment>
<dbReference type="Proteomes" id="UP001185706">
    <property type="component" value="Unassembled WGS sequence"/>
</dbReference>
<gene>
    <name evidence="8" type="ORF">RAE03_06130</name>
</gene>
<comment type="caution">
    <text evidence="8">The sequence shown here is derived from an EMBL/GenBank/DDBJ whole genome shotgun (WGS) entry which is preliminary data.</text>
</comment>
<evidence type="ECO:0000313" key="8">
    <source>
        <dbReference type="EMBL" id="MDV2419358.1"/>
    </source>
</evidence>
<dbReference type="Pfam" id="PF03073">
    <property type="entry name" value="TspO_MBR"/>
    <property type="match status" value="1"/>
</dbReference>
<dbReference type="CDD" id="cd15904">
    <property type="entry name" value="TSPO_MBR"/>
    <property type="match status" value="1"/>
</dbReference>
<evidence type="ECO:0000256" key="2">
    <source>
        <dbReference type="ARBA" id="ARBA00007524"/>
    </source>
</evidence>
<dbReference type="AlphaFoldDB" id="A0AAE4NLC4"/>
<keyword evidence="3 6" id="KW-0812">Transmembrane</keyword>
<dbReference type="Gene3D" id="3.40.50.720">
    <property type="entry name" value="NAD(P)-binding Rossmann-like Domain"/>
    <property type="match status" value="1"/>
</dbReference>
<reference evidence="8" key="1">
    <citation type="submission" date="2023-08" db="EMBL/GenBank/DDBJ databases">
        <title>Genomic characterization of the C. tuberculostearicum species complex, a ubiquitous member of the human skin microbiome.</title>
        <authorList>
            <person name="Ahmed N."/>
            <person name="Deming C."/>
            <person name="Conlan S."/>
            <person name="Segre J."/>
        </authorList>
    </citation>
    <scope>NUCLEOTIDE SEQUENCE</scope>
    <source>
        <strain evidence="8">CTNIH22</strain>
    </source>
</reference>
<organism evidence="8 9">
    <name type="scientific">Corynebacterium tuberculostearicum</name>
    <dbReference type="NCBI Taxonomy" id="38304"/>
    <lineage>
        <taxon>Bacteria</taxon>
        <taxon>Bacillati</taxon>
        <taxon>Actinomycetota</taxon>
        <taxon>Actinomycetes</taxon>
        <taxon>Mycobacteriales</taxon>
        <taxon>Corynebacteriaceae</taxon>
        <taxon>Corynebacterium</taxon>
    </lineage>
</organism>
<dbReference type="RefSeq" id="WP_316993417.1">
    <property type="nucleotide sequence ID" value="NZ_JAVBIB010000008.1"/>
</dbReference>
<dbReference type="SUPFAM" id="SSF51735">
    <property type="entry name" value="NAD(P)-binding Rossmann-fold domains"/>
    <property type="match status" value="1"/>
</dbReference>
<protein>
    <submittedName>
        <fullName evidence="8">Tryptophan-rich sensory protein</fullName>
    </submittedName>
</protein>
<feature type="transmembrane region" description="Helical" evidence="6">
    <location>
        <begin position="369"/>
        <end position="389"/>
    </location>
</feature>
<evidence type="ECO:0000256" key="3">
    <source>
        <dbReference type="ARBA" id="ARBA00022692"/>
    </source>
</evidence>
<dbReference type="FunFam" id="1.20.1260.100:FF:000001">
    <property type="entry name" value="translocator protein 2"/>
    <property type="match status" value="1"/>
</dbReference>
<evidence type="ECO:0000259" key="7">
    <source>
        <dbReference type="Pfam" id="PF13460"/>
    </source>
</evidence>
<sequence length="491" mass="52404">MTNDAKSPRLALVTGATGYVGSNLTTELLKRGWRVRTLSRSRDKALSMPWGDKIVAEGESAGAGQVEVFEGDATSSEDLHKALALADATFYLIHSMSETGDFRAEERSMAKRFARAAEEEGVGRIVFLGGLHPSGEELSEHLGSRVEVGQIFLDSAVPTAALQAGVVLGKGSISFRMLRHLSERLPGAIGPGWIRHKITPISVRDVVFYLAGAAELPPEVNRTFDIGGPDTLEYAAMMQEYAKTVGLFPRLVFSAPVTTPKLAAKWISLVTPIKANLATPLIGSLLHNTVVKDRDLESHIGTPPGGNQTFAVAVAAANEGTDTRRWQKTLGAVSAAVAACGVIGSVLVKTDSPSYRRLSKPSWQPPAAVFPLVWTALYADIAVMNSLVIADHLEADDAPAARSHAGALGLNLALNAGWCGVFFRSRRRGLAAAWAGALAGSSADLVRRAWKSAPERGAVLAPYAAWTGFATVLSAEIARRNRRRWGSRKKP</sequence>
<feature type="transmembrane region" description="Helical" evidence="6">
    <location>
        <begin position="330"/>
        <end position="348"/>
    </location>
</feature>
<comment type="subcellular location">
    <subcellularLocation>
        <location evidence="1">Membrane</location>
        <topology evidence="1">Multi-pass membrane protein</topology>
    </subcellularLocation>
</comment>
<dbReference type="InterPro" id="IPR016040">
    <property type="entry name" value="NAD(P)-bd_dom"/>
</dbReference>
<dbReference type="EMBL" id="JAVBIB010000008">
    <property type="protein sequence ID" value="MDV2419358.1"/>
    <property type="molecule type" value="Genomic_DNA"/>
</dbReference>
<accession>A0AAE4NLC4</accession>
<dbReference type="GO" id="GO:0016020">
    <property type="term" value="C:membrane"/>
    <property type="evidence" value="ECO:0007669"/>
    <property type="project" value="UniProtKB-SubCell"/>
</dbReference>
<proteinExistence type="inferred from homology"/>
<dbReference type="GO" id="GO:0033013">
    <property type="term" value="P:tetrapyrrole metabolic process"/>
    <property type="evidence" value="ECO:0007669"/>
    <property type="project" value="UniProtKB-ARBA"/>
</dbReference>
<evidence type="ECO:0000256" key="6">
    <source>
        <dbReference type="SAM" id="Phobius"/>
    </source>
</evidence>
<dbReference type="Pfam" id="PF13460">
    <property type="entry name" value="NAD_binding_10"/>
    <property type="match status" value="1"/>
</dbReference>
<dbReference type="PANTHER" id="PTHR10057">
    <property type="entry name" value="PERIPHERAL-TYPE BENZODIAZEPINE RECEPTOR"/>
    <property type="match status" value="1"/>
</dbReference>
<keyword evidence="5 6" id="KW-0472">Membrane</keyword>
<dbReference type="InterPro" id="IPR004307">
    <property type="entry name" value="TspO_MBR"/>
</dbReference>
<feature type="domain" description="NAD(P)-binding" evidence="7">
    <location>
        <begin position="15"/>
        <end position="133"/>
    </location>
</feature>
<dbReference type="InterPro" id="IPR036291">
    <property type="entry name" value="NAD(P)-bd_dom_sf"/>
</dbReference>
<dbReference type="InterPro" id="IPR038330">
    <property type="entry name" value="TspO/MBR-related_sf"/>
</dbReference>
<dbReference type="Gene3D" id="1.20.1260.100">
    <property type="entry name" value="TspO/MBR protein"/>
    <property type="match status" value="1"/>
</dbReference>
<evidence type="ECO:0000313" key="9">
    <source>
        <dbReference type="Proteomes" id="UP001185706"/>
    </source>
</evidence>
<name>A0AAE4NLC4_9CORY</name>
<evidence type="ECO:0000256" key="5">
    <source>
        <dbReference type="ARBA" id="ARBA00023136"/>
    </source>
</evidence>